<dbReference type="InterPro" id="IPR000620">
    <property type="entry name" value="EamA_dom"/>
</dbReference>
<proteinExistence type="inferred from homology"/>
<dbReference type="InterPro" id="IPR037185">
    <property type="entry name" value="EmrE-like"/>
</dbReference>
<feature type="transmembrane region" description="Helical" evidence="6">
    <location>
        <begin position="137"/>
        <end position="157"/>
    </location>
</feature>
<organism evidence="8 9">
    <name type="scientific">Pseudomonas asiatica</name>
    <dbReference type="NCBI Taxonomy" id="2219225"/>
    <lineage>
        <taxon>Bacteria</taxon>
        <taxon>Pseudomonadati</taxon>
        <taxon>Pseudomonadota</taxon>
        <taxon>Gammaproteobacteria</taxon>
        <taxon>Pseudomonadales</taxon>
        <taxon>Pseudomonadaceae</taxon>
        <taxon>Pseudomonas</taxon>
    </lineage>
</organism>
<dbReference type="Proteomes" id="UP001058744">
    <property type="component" value="Chromosome"/>
</dbReference>
<evidence type="ECO:0000256" key="5">
    <source>
        <dbReference type="ARBA" id="ARBA00023136"/>
    </source>
</evidence>
<keyword evidence="3 6" id="KW-0812">Transmembrane</keyword>
<evidence type="ECO:0000256" key="4">
    <source>
        <dbReference type="ARBA" id="ARBA00022989"/>
    </source>
</evidence>
<sequence>MRIRDEQMTARQWIGMALAFIGIAVTFLAPRPGVDTGAMKTSLWGDAMGLCAGATWGMTTVVVRCSRLSEAPATQTLYYQLAGAFLMLFPVALLRSDGSSVMNAAVLGSLAFQTLIVSFASYLVWFWMLRHYLAARLGILALMTPLFGVFLGALLLNESTSDGFIAGAALSLLGLLLVNVKGRRAHCQRSRRLRRT</sequence>
<keyword evidence="4 6" id="KW-1133">Transmembrane helix</keyword>
<evidence type="ECO:0000256" key="2">
    <source>
        <dbReference type="ARBA" id="ARBA00007362"/>
    </source>
</evidence>
<feature type="domain" description="EamA" evidence="7">
    <location>
        <begin position="43"/>
        <end position="179"/>
    </location>
</feature>
<reference evidence="8" key="1">
    <citation type="submission" date="2022-07" db="EMBL/GenBank/DDBJ databases">
        <title>Complete genome of MD9.</title>
        <authorList>
            <person name="Cao G."/>
        </authorList>
    </citation>
    <scope>NUCLEOTIDE SEQUENCE</scope>
    <source>
        <strain evidence="8">MD9</strain>
    </source>
</reference>
<keyword evidence="5 6" id="KW-0472">Membrane</keyword>
<feature type="transmembrane region" description="Helical" evidence="6">
    <location>
        <begin position="12"/>
        <end position="30"/>
    </location>
</feature>
<feature type="transmembrane region" description="Helical" evidence="6">
    <location>
        <begin position="42"/>
        <end position="65"/>
    </location>
</feature>
<evidence type="ECO:0000256" key="6">
    <source>
        <dbReference type="SAM" id="Phobius"/>
    </source>
</evidence>
<dbReference type="EMBL" id="CP101700">
    <property type="protein sequence ID" value="UUC18844.1"/>
    <property type="molecule type" value="Genomic_DNA"/>
</dbReference>
<dbReference type="SUPFAM" id="SSF103481">
    <property type="entry name" value="Multidrug resistance efflux transporter EmrE"/>
    <property type="match status" value="1"/>
</dbReference>
<protein>
    <submittedName>
        <fullName evidence="8">DMT family transporter</fullName>
    </submittedName>
</protein>
<dbReference type="InterPro" id="IPR050638">
    <property type="entry name" value="AA-Vitamin_Transporters"/>
</dbReference>
<feature type="transmembrane region" description="Helical" evidence="6">
    <location>
        <begin position="163"/>
        <end position="182"/>
    </location>
</feature>
<dbReference type="PANTHER" id="PTHR32322:SF2">
    <property type="entry name" value="EAMA DOMAIN-CONTAINING PROTEIN"/>
    <property type="match status" value="1"/>
</dbReference>
<accession>A0AAJ5HVC5</accession>
<dbReference type="Pfam" id="PF00892">
    <property type="entry name" value="EamA"/>
    <property type="match status" value="1"/>
</dbReference>
<evidence type="ECO:0000313" key="9">
    <source>
        <dbReference type="Proteomes" id="UP001058744"/>
    </source>
</evidence>
<evidence type="ECO:0000256" key="1">
    <source>
        <dbReference type="ARBA" id="ARBA00004141"/>
    </source>
</evidence>
<dbReference type="AlphaFoldDB" id="A0AAJ5HVC5"/>
<evidence type="ECO:0000256" key="3">
    <source>
        <dbReference type="ARBA" id="ARBA00022692"/>
    </source>
</evidence>
<feature type="transmembrane region" description="Helical" evidence="6">
    <location>
        <begin position="77"/>
        <end position="95"/>
    </location>
</feature>
<evidence type="ECO:0000259" key="7">
    <source>
        <dbReference type="Pfam" id="PF00892"/>
    </source>
</evidence>
<dbReference type="GO" id="GO:0016020">
    <property type="term" value="C:membrane"/>
    <property type="evidence" value="ECO:0007669"/>
    <property type="project" value="UniProtKB-SubCell"/>
</dbReference>
<dbReference type="PANTHER" id="PTHR32322">
    <property type="entry name" value="INNER MEMBRANE TRANSPORTER"/>
    <property type="match status" value="1"/>
</dbReference>
<gene>
    <name evidence="8" type="ORF">NOV18_26980</name>
</gene>
<comment type="similarity">
    <text evidence="2">Belongs to the EamA transporter family.</text>
</comment>
<comment type="subcellular location">
    <subcellularLocation>
        <location evidence="1">Membrane</location>
        <topology evidence="1">Multi-pass membrane protein</topology>
    </subcellularLocation>
</comment>
<name>A0AAJ5HVC5_9PSED</name>
<dbReference type="RefSeq" id="WP_256381904.1">
    <property type="nucleotide sequence ID" value="NZ_CP101700.1"/>
</dbReference>
<evidence type="ECO:0000313" key="8">
    <source>
        <dbReference type="EMBL" id="UUC18844.1"/>
    </source>
</evidence>
<feature type="transmembrane region" description="Helical" evidence="6">
    <location>
        <begin position="101"/>
        <end position="125"/>
    </location>
</feature>